<evidence type="ECO:0000313" key="2">
    <source>
        <dbReference type="EMBL" id="KAK3581200.1"/>
    </source>
</evidence>
<dbReference type="Proteomes" id="UP001195483">
    <property type="component" value="Unassembled WGS sequence"/>
</dbReference>
<feature type="compositionally biased region" description="Acidic residues" evidence="1">
    <location>
        <begin position="258"/>
        <end position="278"/>
    </location>
</feature>
<protein>
    <submittedName>
        <fullName evidence="2">Uncharacterized protein</fullName>
    </submittedName>
</protein>
<name>A0AAE0RXM1_9BIVA</name>
<evidence type="ECO:0000256" key="1">
    <source>
        <dbReference type="SAM" id="MobiDB-lite"/>
    </source>
</evidence>
<feature type="region of interest" description="Disordered" evidence="1">
    <location>
        <begin position="256"/>
        <end position="308"/>
    </location>
</feature>
<proteinExistence type="predicted"/>
<keyword evidence="3" id="KW-1185">Reference proteome</keyword>
<feature type="compositionally biased region" description="Low complexity" evidence="1">
    <location>
        <begin position="297"/>
        <end position="308"/>
    </location>
</feature>
<organism evidence="2 3">
    <name type="scientific">Potamilus streckersoni</name>
    <dbReference type="NCBI Taxonomy" id="2493646"/>
    <lineage>
        <taxon>Eukaryota</taxon>
        <taxon>Metazoa</taxon>
        <taxon>Spiralia</taxon>
        <taxon>Lophotrochozoa</taxon>
        <taxon>Mollusca</taxon>
        <taxon>Bivalvia</taxon>
        <taxon>Autobranchia</taxon>
        <taxon>Heteroconchia</taxon>
        <taxon>Palaeoheterodonta</taxon>
        <taxon>Unionida</taxon>
        <taxon>Unionoidea</taxon>
        <taxon>Unionidae</taxon>
        <taxon>Ambleminae</taxon>
        <taxon>Lampsilini</taxon>
        <taxon>Potamilus</taxon>
    </lineage>
</organism>
<accession>A0AAE0RXM1</accession>
<evidence type="ECO:0000313" key="3">
    <source>
        <dbReference type="Proteomes" id="UP001195483"/>
    </source>
</evidence>
<comment type="caution">
    <text evidence="2">The sequence shown here is derived from an EMBL/GenBank/DDBJ whole genome shotgun (WGS) entry which is preliminary data.</text>
</comment>
<reference evidence="2" key="2">
    <citation type="journal article" date="2021" name="Genome Biol. Evol.">
        <title>Developing a high-quality reference genome for a parasitic bivalve with doubly uniparental inheritance (Bivalvia: Unionida).</title>
        <authorList>
            <person name="Smith C.H."/>
        </authorList>
    </citation>
    <scope>NUCLEOTIDE SEQUENCE</scope>
    <source>
        <strain evidence="2">CHS0354</strain>
        <tissue evidence="2">Mantle</tissue>
    </source>
</reference>
<dbReference type="AlphaFoldDB" id="A0AAE0RXM1"/>
<reference evidence="2" key="3">
    <citation type="submission" date="2023-05" db="EMBL/GenBank/DDBJ databases">
        <authorList>
            <person name="Smith C.H."/>
        </authorList>
    </citation>
    <scope>NUCLEOTIDE SEQUENCE</scope>
    <source>
        <strain evidence="2">CHS0354</strain>
        <tissue evidence="2">Mantle</tissue>
    </source>
</reference>
<dbReference type="NCBIfam" id="TIGR04474">
    <property type="entry name" value="tcm_partner"/>
    <property type="match status" value="1"/>
</dbReference>
<feature type="compositionally biased region" description="Basic and acidic residues" evidence="1">
    <location>
        <begin position="279"/>
        <end position="294"/>
    </location>
</feature>
<dbReference type="EMBL" id="JAEAOA010001462">
    <property type="protein sequence ID" value="KAK3581200.1"/>
    <property type="molecule type" value="Genomic_DNA"/>
</dbReference>
<sequence length="501" mass="57965">MASSITFFNEDTIHGKVKRFMYMRHLQAFVPITQQSRLRTLIYDAFAGPGRYGENWPDAIEELGSPLIALRVVIEDFIKRKKLEFSFNRLRNVNSDIGKYERYVQKVMKTFRKKSQKSIIMPDLETDVILNFSEANEVSYFKLFLNVIHVFKFYGIAYKRSCDPCGVITVRSSDTAFPIGCNIAPSKFKHTFLPDCGVRSRYMTFIDPFGFSDIPMSHVQNFVGQNKEVLITFMSGFVNRFKNLGKNKKTVMELFGFQDDEDEEEENEEEEVEEEEVDGDKNDDNSNENMEKDLPLSSSSCTSSSGGDDTVVGTHDICQYDELLKVSKERDDGITRCMKLYENQLMKRANSNMVLTFEIRNSRNIRIYHLIFITNHQKGLETMKEAMNRATQSPESFCLSEYKILRKEISLSFGNIQNDELVAETIFNEFKGKENVPISHIKHFILFDTPFVFRKKALKILQTDGNPKLIKVVNEYNLPPRRQLSFPDITDWLLTFGMCDA</sequence>
<dbReference type="InterPro" id="IPR031009">
    <property type="entry name" value="Tcm_partner"/>
</dbReference>
<gene>
    <name evidence="2" type="ORF">CHS0354_024736</name>
</gene>
<reference evidence="2" key="1">
    <citation type="journal article" date="2021" name="Genome Biol. Evol.">
        <title>A High-Quality Reference Genome for a Parasitic Bivalve with Doubly Uniparental Inheritance (Bivalvia: Unionida).</title>
        <authorList>
            <person name="Smith C.H."/>
        </authorList>
    </citation>
    <scope>NUCLEOTIDE SEQUENCE</scope>
    <source>
        <strain evidence="2">CHS0354</strain>
    </source>
</reference>